<dbReference type="InterPro" id="IPR050836">
    <property type="entry name" value="SDS22/Internalin_LRR"/>
</dbReference>
<accession>A0A848CE83</accession>
<comment type="caution">
    <text evidence="4">The sequence shown here is derived from an EMBL/GenBank/DDBJ whole genome shotgun (WGS) entry which is preliminary data.</text>
</comment>
<evidence type="ECO:0000256" key="2">
    <source>
        <dbReference type="ARBA" id="ARBA00022737"/>
    </source>
</evidence>
<sequence length="493" mass="52567">MSVKNILCTMLALGLSVSAAYAAPSVNRSGSSVIVKESLTDEGLSQAREIAGSIKTPEFKLEGVKDADLAKFCQAFPNASRLSVKGGLTSIAPVAGLKNLTYFELEANKVTDMSPLANLTQLTRISLKSEKMGPDLKWMTGLTALREIEINAGSALTSFEGFPALKGDPRVALNGASPADLSPLKSLGSSKLELRYCTIQDLSPLASMPNLRELSLYGATVKDFSPLAKCAKLKQLSYYAVKDADFSTLAALKQVTELDGGLTKLDNIAFVAELPALREFDMFAEYVTDYSPLGASKVEKLQIWNMRAPDCDLSGVAKAKTLKDLRLWGVNGATNSAALANLTELQKFTIASSYNEKKGDPFDMAAAKGWGKLKEMSISGTKVVNSGEMAGCTSLTKLTLIRVNKEGEPFSLAGVAKMPGLKSITINDSQIANFEALAGCTELTTFEMKKATGVTSLAPLKSLPNLKRVVVSKGAFPEAELGGFAQTVKVEQR</sequence>
<organism evidence="4 5">
    <name type="scientific">Desulfovibrio piger</name>
    <dbReference type="NCBI Taxonomy" id="901"/>
    <lineage>
        <taxon>Bacteria</taxon>
        <taxon>Pseudomonadati</taxon>
        <taxon>Thermodesulfobacteriota</taxon>
        <taxon>Desulfovibrionia</taxon>
        <taxon>Desulfovibrionales</taxon>
        <taxon>Desulfovibrionaceae</taxon>
        <taxon>Desulfovibrio</taxon>
    </lineage>
</organism>
<gene>
    <name evidence="4" type="ORF">HF854_08880</name>
</gene>
<reference evidence="4 5" key="1">
    <citation type="submission" date="2020-04" db="EMBL/GenBank/DDBJ databases">
        <authorList>
            <person name="Hitch T.C.A."/>
            <person name="Wylensek D."/>
            <person name="Clavel T."/>
        </authorList>
    </citation>
    <scope>NUCLEOTIDE SEQUENCE [LARGE SCALE GENOMIC DNA]</scope>
    <source>
        <strain evidence="4 5">PG-251-APC-1</strain>
    </source>
</reference>
<dbReference type="Gene3D" id="3.80.10.10">
    <property type="entry name" value="Ribonuclease Inhibitor"/>
    <property type="match status" value="2"/>
</dbReference>
<name>A0A848CE83_9BACT</name>
<dbReference type="SUPFAM" id="SSF52058">
    <property type="entry name" value="L domain-like"/>
    <property type="match status" value="2"/>
</dbReference>
<keyword evidence="3" id="KW-0732">Signal</keyword>
<keyword evidence="2" id="KW-0677">Repeat</keyword>
<keyword evidence="1" id="KW-0433">Leucine-rich repeat</keyword>
<feature type="signal peptide" evidence="3">
    <location>
        <begin position="1"/>
        <end position="22"/>
    </location>
</feature>
<evidence type="ECO:0000256" key="3">
    <source>
        <dbReference type="SAM" id="SignalP"/>
    </source>
</evidence>
<dbReference type="PANTHER" id="PTHR46652">
    <property type="entry name" value="LEUCINE-RICH REPEAT AND IQ DOMAIN-CONTAINING PROTEIN 1-RELATED"/>
    <property type="match status" value="1"/>
</dbReference>
<evidence type="ECO:0000313" key="4">
    <source>
        <dbReference type="EMBL" id="NME52628.1"/>
    </source>
</evidence>
<feature type="chain" id="PRO_5032823573" evidence="3">
    <location>
        <begin position="23"/>
        <end position="493"/>
    </location>
</feature>
<dbReference type="InterPro" id="IPR032675">
    <property type="entry name" value="LRR_dom_sf"/>
</dbReference>
<evidence type="ECO:0000313" key="5">
    <source>
        <dbReference type="Proteomes" id="UP000522333"/>
    </source>
</evidence>
<evidence type="ECO:0000256" key="1">
    <source>
        <dbReference type="ARBA" id="ARBA00022614"/>
    </source>
</evidence>
<dbReference type="PANTHER" id="PTHR46652:SF3">
    <property type="entry name" value="LEUCINE-RICH REPEAT-CONTAINING PROTEIN 9"/>
    <property type="match status" value="1"/>
</dbReference>
<protein>
    <submittedName>
        <fullName evidence="4">Leucine-rich repeat domain-containing protein</fullName>
    </submittedName>
</protein>
<dbReference type="Proteomes" id="UP000522333">
    <property type="component" value="Unassembled WGS sequence"/>
</dbReference>
<dbReference type="AlphaFoldDB" id="A0A848CE83"/>
<dbReference type="RefSeq" id="WP_168935960.1">
    <property type="nucleotide sequence ID" value="NZ_CAMFBL010000069.1"/>
</dbReference>
<dbReference type="EMBL" id="JABAFY010000033">
    <property type="protein sequence ID" value="NME52628.1"/>
    <property type="molecule type" value="Genomic_DNA"/>
</dbReference>
<proteinExistence type="predicted"/>